<dbReference type="EC" id="2.4.1.141" evidence="2 7"/>
<evidence type="ECO:0000256" key="1">
    <source>
        <dbReference type="ARBA" id="ARBA00011198"/>
    </source>
</evidence>
<evidence type="ECO:0000313" key="10">
    <source>
        <dbReference type="Proteomes" id="UP000250266"/>
    </source>
</evidence>
<comment type="function">
    <text evidence="4 7">Involved in protein N-glycosylation. Essential for the second step of the dolichol-linked oligosaccharide pathway.</text>
</comment>
<evidence type="ECO:0000256" key="3">
    <source>
        <dbReference type="ARBA" id="ARBA00017468"/>
    </source>
</evidence>
<dbReference type="SUPFAM" id="SSF53756">
    <property type="entry name" value="UDP-Glycosyltransferase/glycogen phosphorylase"/>
    <property type="match status" value="1"/>
</dbReference>
<dbReference type="OrthoDB" id="20273at2759"/>
<dbReference type="EMBL" id="KV745385">
    <property type="protein sequence ID" value="OCK74954.1"/>
    <property type="molecule type" value="Genomic_DNA"/>
</dbReference>
<dbReference type="GO" id="GO:0006488">
    <property type="term" value="P:dolichol-linked oligosaccharide biosynthetic process"/>
    <property type="evidence" value="ECO:0007669"/>
    <property type="project" value="TreeGrafter"/>
</dbReference>
<dbReference type="Gene3D" id="3.40.50.2000">
    <property type="entry name" value="Glycogen Phosphorylase B"/>
    <property type="match status" value="1"/>
</dbReference>
<reference evidence="9 10" key="1">
    <citation type="journal article" date="2016" name="Nat. Commun.">
        <title>Ectomycorrhizal ecology is imprinted in the genome of the dominant symbiotic fungus Cenococcum geophilum.</title>
        <authorList>
            <consortium name="DOE Joint Genome Institute"/>
            <person name="Peter M."/>
            <person name="Kohler A."/>
            <person name="Ohm R.A."/>
            <person name="Kuo A."/>
            <person name="Krutzmann J."/>
            <person name="Morin E."/>
            <person name="Arend M."/>
            <person name="Barry K.W."/>
            <person name="Binder M."/>
            <person name="Choi C."/>
            <person name="Clum A."/>
            <person name="Copeland A."/>
            <person name="Grisel N."/>
            <person name="Haridas S."/>
            <person name="Kipfer T."/>
            <person name="LaButti K."/>
            <person name="Lindquist E."/>
            <person name="Lipzen A."/>
            <person name="Maire R."/>
            <person name="Meier B."/>
            <person name="Mihaltcheva S."/>
            <person name="Molinier V."/>
            <person name="Murat C."/>
            <person name="Poggeler S."/>
            <person name="Quandt C.A."/>
            <person name="Sperisen C."/>
            <person name="Tritt A."/>
            <person name="Tisserant E."/>
            <person name="Crous P.W."/>
            <person name="Henrissat B."/>
            <person name="Nehls U."/>
            <person name="Egli S."/>
            <person name="Spatafora J.W."/>
            <person name="Grigoriev I.V."/>
            <person name="Martin F.M."/>
        </authorList>
    </citation>
    <scope>NUCLEOTIDE SEQUENCE [LARGE SCALE GENOMIC DNA]</scope>
    <source>
        <strain evidence="9 10">CBS 459.81</strain>
    </source>
</reference>
<dbReference type="Pfam" id="PF04101">
    <property type="entry name" value="Glyco_tran_28_C"/>
    <property type="match status" value="1"/>
</dbReference>
<comment type="subunit">
    <text evidence="1 7">Heterodimer with ALG14 to form a functional enzyme.</text>
</comment>
<protein>
    <recommendedName>
        <fullName evidence="3 7">UDP-N-acetylglucosamine transferase subunit ALG13</fullName>
        <ecNumber evidence="2 7">2.4.1.141</ecNumber>
    </recommendedName>
    <alternativeName>
        <fullName evidence="5 7">Asparagine-linked glycosylation protein 13</fullName>
    </alternativeName>
</protein>
<comment type="subcellular location">
    <subcellularLocation>
        <location evidence="7">Endoplasmic reticulum</location>
    </subcellularLocation>
</comment>
<evidence type="ECO:0000256" key="6">
    <source>
        <dbReference type="ARBA" id="ARBA00048184"/>
    </source>
</evidence>
<dbReference type="GO" id="GO:0043541">
    <property type="term" value="C:UDP-N-acetylglucosamine transferase complex"/>
    <property type="evidence" value="ECO:0007669"/>
    <property type="project" value="TreeGrafter"/>
</dbReference>
<dbReference type="PANTHER" id="PTHR47043:SF1">
    <property type="entry name" value="UDP-N-ACETYLGLUCOSAMINE TRANSFERASE SUBUNIT ALG13"/>
    <property type="match status" value="1"/>
</dbReference>
<dbReference type="PANTHER" id="PTHR47043">
    <property type="entry name" value="UDP-N-ACETYLGLUCOSAMINE TRANSFERASE SUBUNIT ALG13"/>
    <property type="match status" value="1"/>
</dbReference>
<organism evidence="9 10">
    <name type="scientific">Lepidopterella palustris CBS 459.81</name>
    <dbReference type="NCBI Taxonomy" id="1314670"/>
    <lineage>
        <taxon>Eukaryota</taxon>
        <taxon>Fungi</taxon>
        <taxon>Dikarya</taxon>
        <taxon>Ascomycota</taxon>
        <taxon>Pezizomycotina</taxon>
        <taxon>Dothideomycetes</taxon>
        <taxon>Pleosporomycetidae</taxon>
        <taxon>Mytilinidiales</taxon>
        <taxon>Argynnaceae</taxon>
        <taxon>Lepidopterella</taxon>
    </lineage>
</organism>
<dbReference type="InterPro" id="IPR007235">
    <property type="entry name" value="Glyco_trans_28_C"/>
</dbReference>
<evidence type="ECO:0000256" key="4">
    <source>
        <dbReference type="ARBA" id="ARBA00024804"/>
    </source>
</evidence>
<evidence type="ECO:0000259" key="8">
    <source>
        <dbReference type="Pfam" id="PF04101"/>
    </source>
</evidence>
<sequence length="200" mass="21562">MSHDENKRPRKLCFVTIGATASFDSLISACLEPRFLETLSSAGYSDLLVQYGKDGKALFDKLVAEAEKLKQLGVAIQGFDFNRQGLTEEMRVAKGGPGDSEGVVISHAGSGTILAALRMDVPLIVVPNPDLLDNHQAELAEALEDQGYVVYGRLNNLSAAIAGSEKLRKSHKVWPPVNSGQHRRAKGLAGVMDEEVGFLD</sequence>
<gene>
    <name evidence="7" type="primary">ALG13</name>
    <name evidence="9" type="ORF">K432DRAFT_386495</name>
</gene>
<comment type="similarity">
    <text evidence="7">Belongs to the glycosyltransferase 28 family.</text>
</comment>
<keyword evidence="7" id="KW-0256">Endoplasmic reticulum</keyword>
<keyword evidence="7 9" id="KW-0808">Transferase</keyword>
<evidence type="ECO:0000256" key="7">
    <source>
        <dbReference type="RuleBase" id="RU362128"/>
    </source>
</evidence>
<dbReference type="AlphaFoldDB" id="A0A8E2JA09"/>
<dbReference type="InterPro" id="IPR052474">
    <property type="entry name" value="UDP-GlcNAc_transferase"/>
</dbReference>
<comment type="catalytic activity">
    <reaction evidence="6">
        <text>an N-acetyl-alpha-D-glucosaminyl-diphospho-di-trans,poly-cis-dolichol + UDP-N-acetyl-alpha-D-glucosamine = an N,N'-diacetylchitobiosyl-diphospho-di-trans,poly-cis-dolichol + UDP + H(+)</text>
        <dbReference type="Rhea" id="RHEA:23380"/>
        <dbReference type="Rhea" id="RHEA-COMP:19507"/>
        <dbReference type="Rhea" id="RHEA-COMP:19510"/>
        <dbReference type="ChEBI" id="CHEBI:15378"/>
        <dbReference type="ChEBI" id="CHEBI:57269"/>
        <dbReference type="ChEBI" id="CHEBI:57705"/>
        <dbReference type="ChEBI" id="CHEBI:58223"/>
        <dbReference type="ChEBI" id="CHEBI:58427"/>
        <dbReference type="EC" id="2.4.1.141"/>
    </reaction>
</comment>
<evidence type="ECO:0000256" key="2">
    <source>
        <dbReference type="ARBA" id="ARBA00012614"/>
    </source>
</evidence>
<dbReference type="Proteomes" id="UP000250266">
    <property type="component" value="Unassembled WGS sequence"/>
</dbReference>
<feature type="domain" description="Glycosyl transferase family 28 C-terminal" evidence="8">
    <location>
        <begin position="13"/>
        <end position="157"/>
    </location>
</feature>
<dbReference type="GO" id="GO:0004577">
    <property type="term" value="F:N-acetylglucosaminyldiphosphodolichol N-acetylglucosaminyltransferase activity"/>
    <property type="evidence" value="ECO:0007669"/>
    <property type="project" value="UniProtKB-EC"/>
</dbReference>
<keyword evidence="10" id="KW-1185">Reference proteome</keyword>
<keyword evidence="7" id="KW-0328">Glycosyltransferase</keyword>
<accession>A0A8E2JA09</accession>
<proteinExistence type="inferred from homology"/>
<evidence type="ECO:0000256" key="5">
    <source>
        <dbReference type="ARBA" id="ARBA00032061"/>
    </source>
</evidence>
<name>A0A8E2JA09_9PEZI</name>
<evidence type="ECO:0000313" key="9">
    <source>
        <dbReference type="EMBL" id="OCK74954.1"/>
    </source>
</evidence>